<accession>A0A6J5MIZ7</accession>
<protein>
    <submittedName>
        <fullName evidence="1">Uncharacterized protein</fullName>
    </submittedName>
</protein>
<dbReference type="EMBL" id="LR796465">
    <property type="protein sequence ID" value="CAB4146624.1"/>
    <property type="molecule type" value="Genomic_DNA"/>
</dbReference>
<name>A0A6J5MIZ7_9CAUD</name>
<reference evidence="1" key="1">
    <citation type="submission" date="2020-04" db="EMBL/GenBank/DDBJ databases">
        <authorList>
            <person name="Chiriac C."/>
            <person name="Salcher M."/>
            <person name="Ghai R."/>
            <person name="Kavagutti S V."/>
        </authorList>
    </citation>
    <scope>NUCLEOTIDE SEQUENCE</scope>
</reference>
<gene>
    <name evidence="1" type="ORF">UFOVP495_39</name>
</gene>
<evidence type="ECO:0000313" key="1">
    <source>
        <dbReference type="EMBL" id="CAB4146624.1"/>
    </source>
</evidence>
<proteinExistence type="predicted"/>
<sequence length="81" mass="9546">MNYTLQKFKKQPPKIKKIIKSPDSIRGFSTAGCIFKQKNLKREFFLDLRVILEYKIFKFSELLSQARKALITRSSQPPVRL</sequence>
<organism evidence="1">
    <name type="scientific">uncultured Caudovirales phage</name>
    <dbReference type="NCBI Taxonomy" id="2100421"/>
    <lineage>
        <taxon>Viruses</taxon>
        <taxon>Duplodnaviria</taxon>
        <taxon>Heunggongvirae</taxon>
        <taxon>Uroviricota</taxon>
        <taxon>Caudoviricetes</taxon>
        <taxon>Peduoviridae</taxon>
        <taxon>Maltschvirus</taxon>
        <taxon>Maltschvirus maltsch</taxon>
    </lineage>
</organism>